<keyword evidence="2" id="KW-1185">Reference proteome</keyword>
<sequence>MRLPSFALRAPASRGFHPPAIANAPSALLPDAASILRPPRSCQPRLPSFALLPAADSILLRKDFHPWRLCCNYPAIRDPARRADAVLCSLPLALGFINQSTHLNGTILQIVRNSAMHFEFCACTQKSGNSAFGQSQNK</sequence>
<organism evidence="1 2">
    <name type="scientific">Zea mays</name>
    <name type="common">Maize</name>
    <dbReference type="NCBI Taxonomy" id="4577"/>
    <lineage>
        <taxon>Eukaryota</taxon>
        <taxon>Viridiplantae</taxon>
        <taxon>Streptophyta</taxon>
        <taxon>Embryophyta</taxon>
        <taxon>Tracheophyta</taxon>
        <taxon>Spermatophyta</taxon>
        <taxon>Magnoliopsida</taxon>
        <taxon>Liliopsida</taxon>
        <taxon>Poales</taxon>
        <taxon>Poaceae</taxon>
        <taxon>PACMAD clade</taxon>
        <taxon>Panicoideae</taxon>
        <taxon>Andropogonodae</taxon>
        <taxon>Andropogoneae</taxon>
        <taxon>Tripsacinae</taxon>
        <taxon>Zea</taxon>
    </lineage>
</organism>
<protein>
    <submittedName>
        <fullName evidence="1">Uncharacterized protein</fullName>
    </submittedName>
</protein>
<dbReference type="Gramene" id="Zm00001eb422030_T001">
    <property type="protein sequence ID" value="Zm00001eb422030_P001"/>
    <property type="gene ID" value="Zm00001eb422030"/>
</dbReference>
<reference evidence="2" key="1">
    <citation type="journal article" date="2009" name="Science">
        <title>The B73 maize genome: complexity, diversity, and dynamics.</title>
        <authorList>
            <person name="Schnable P.S."/>
            <person name="Ware D."/>
            <person name="Fulton R.S."/>
            <person name="Stein J.C."/>
            <person name="Wei F."/>
            <person name="Pasternak S."/>
            <person name="Liang C."/>
            <person name="Zhang J."/>
            <person name="Fulton L."/>
            <person name="Graves T.A."/>
            <person name="Minx P."/>
            <person name="Reily A.D."/>
            <person name="Courtney L."/>
            <person name="Kruchowski S.S."/>
            <person name="Tomlinson C."/>
            <person name="Strong C."/>
            <person name="Delehaunty K."/>
            <person name="Fronick C."/>
            <person name="Courtney B."/>
            <person name="Rock S.M."/>
            <person name="Belter E."/>
            <person name="Du F."/>
            <person name="Kim K."/>
            <person name="Abbott R.M."/>
            <person name="Cotton M."/>
            <person name="Levy A."/>
            <person name="Marchetto P."/>
            <person name="Ochoa K."/>
            <person name="Jackson S.M."/>
            <person name="Gillam B."/>
            <person name="Chen W."/>
            <person name="Yan L."/>
            <person name="Higginbotham J."/>
            <person name="Cardenas M."/>
            <person name="Waligorski J."/>
            <person name="Applebaum E."/>
            <person name="Phelps L."/>
            <person name="Falcone J."/>
            <person name="Kanchi K."/>
            <person name="Thane T."/>
            <person name="Scimone A."/>
            <person name="Thane N."/>
            <person name="Henke J."/>
            <person name="Wang T."/>
            <person name="Ruppert J."/>
            <person name="Shah N."/>
            <person name="Rotter K."/>
            <person name="Hodges J."/>
            <person name="Ingenthron E."/>
            <person name="Cordes M."/>
            <person name="Kohlberg S."/>
            <person name="Sgro J."/>
            <person name="Delgado B."/>
            <person name="Mead K."/>
            <person name="Chinwalla A."/>
            <person name="Leonard S."/>
            <person name="Crouse K."/>
            <person name="Collura K."/>
            <person name="Kudrna D."/>
            <person name="Currie J."/>
            <person name="He R."/>
            <person name="Angelova A."/>
            <person name="Rajasekar S."/>
            <person name="Mueller T."/>
            <person name="Lomeli R."/>
            <person name="Scara G."/>
            <person name="Ko A."/>
            <person name="Delaney K."/>
            <person name="Wissotski M."/>
            <person name="Lopez G."/>
            <person name="Campos D."/>
            <person name="Braidotti M."/>
            <person name="Ashley E."/>
            <person name="Golser W."/>
            <person name="Kim H."/>
            <person name="Lee S."/>
            <person name="Lin J."/>
            <person name="Dujmic Z."/>
            <person name="Kim W."/>
            <person name="Talag J."/>
            <person name="Zuccolo A."/>
            <person name="Fan C."/>
            <person name="Sebastian A."/>
            <person name="Kramer M."/>
            <person name="Spiegel L."/>
            <person name="Nascimento L."/>
            <person name="Zutavern T."/>
            <person name="Miller B."/>
            <person name="Ambroise C."/>
            <person name="Muller S."/>
            <person name="Spooner W."/>
            <person name="Narechania A."/>
            <person name="Ren L."/>
            <person name="Wei S."/>
            <person name="Kumari S."/>
            <person name="Faga B."/>
            <person name="Levy M.J."/>
            <person name="McMahan L."/>
            <person name="Van Buren P."/>
            <person name="Vaughn M.W."/>
            <person name="Ying K."/>
            <person name="Yeh C.-T."/>
            <person name="Emrich S.J."/>
            <person name="Jia Y."/>
            <person name="Kalyanaraman A."/>
            <person name="Hsia A.-P."/>
            <person name="Barbazuk W.B."/>
            <person name="Baucom R.S."/>
            <person name="Brutnell T.P."/>
            <person name="Carpita N.C."/>
            <person name="Chaparro C."/>
            <person name="Chia J.-M."/>
            <person name="Deragon J.-M."/>
            <person name="Estill J.C."/>
            <person name="Fu Y."/>
            <person name="Jeddeloh J.A."/>
            <person name="Han Y."/>
            <person name="Lee H."/>
            <person name="Li P."/>
            <person name="Lisch D.R."/>
            <person name="Liu S."/>
            <person name="Liu Z."/>
            <person name="Nagel D.H."/>
            <person name="McCann M.C."/>
            <person name="SanMiguel P."/>
            <person name="Myers A.M."/>
            <person name="Nettleton D."/>
            <person name="Nguyen J."/>
            <person name="Penning B.W."/>
            <person name="Ponnala L."/>
            <person name="Schneider K.L."/>
            <person name="Schwartz D.C."/>
            <person name="Sharma A."/>
            <person name="Soderlund C."/>
            <person name="Springer N.M."/>
            <person name="Sun Q."/>
            <person name="Wang H."/>
            <person name="Waterman M."/>
            <person name="Westerman R."/>
            <person name="Wolfgruber T.K."/>
            <person name="Yang L."/>
            <person name="Yu Y."/>
            <person name="Zhang L."/>
            <person name="Zhou S."/>
            <person name="Zhu Q."/>
            <person name="Bennetzen J.L."/>
            <person name="Dawe R.K."/>
            <person name="Jiang J."/>
            <person name="Jiang N."/>
            <person name="Presting G.G."/>
            <person name="Wessler S.R."/>
            <person name="Aluru S."/>
            <person name="Martienssen R.A."/>
            <person name="Clifton S.W."/>
            <person name="McCombie W.R."/>
            <person name="Wing R.A."/>
            <person name="Wilson R.K."/>
        </authorList>
    </citation>
    <scope>NUCLEOTIDE SEQUENCE [LARGE SCALE GENOMIC DNA]</scope>
    <source>
        <strain evidence="2">cv. B73</strain>
    </source>
</reference>
<evidence type="ECO:0000313" key="1">
    <source>
        <dbReference type="EnsemblPlants" id="Zm00001eb422030_P001"/>
    </source>
</evidence>
<reference evidence="1" key="2">
    <citation type="submission" date="2019-07" db="EMBL/GenBank/DDBJ databases">
        <authorList>
            <person name="Seetharam A."/>
            <person name="Woodhouse M."/>
            <person name="Cannon E."/>
        </authorList>
    </citation>
    <scope>NUCLEOTIDE SEQUENCE [LARGE SCALE GENOMIC DNA]</scope>
    <source>
        <strain evidence="1">cv. B73</strain>
    </source>
</reference>
<dbReference type="Proteomes" id="UP000007305">
    <property type="component" value="Chromosome 10"/>
</dbReference>
<proteinExistence type="predicted"/>
<accession>A0A804RL49</accession>
<dbReference type="AlphaFoldDB" id="A0A804RL49"/>
<evidence type="ECO:0000313" key="2">
    <source>
        <dbReference type="Proteomes" id="UP000007305"/>
    </source>
</evidence>
<dbReference type="InParanoid" id="A0A804RL49"/>
<dbReference type="EnsemblPlants" id="Zm00001eb422030_T001">
    <property type="protein sequence ID" value="Zm00001eb422030_P001"/>
    <property type="gene ID" value="Zm00001eb422030"/>
</dbReference>
<reference evidence="1" key="3">
    <citation type="submission" date="2021-05" db="UniProtKB">
        <authorList>
            <consortium name="EnsemblPlants"/>
        </authorList>
    </citation>
    <scope>IDENTIFICATION</scope>
    <source>
        <strain evidence="1">cv. B73</strain>
    </source>
</reference>
<name>A0A804RL49_MAIZE</name>